<dbReference type="RefSeq" id="WP_123886625.1">
    <property type="nucleotide sequence ID" value="NZ_CP033928.1"/>
</dbReference>
<evidence type="ECO:0000313" key="1">
    <source>
        <dbReference type="EMBL" id="AZA62044.1"/>
    </source>
</evidence>
<organism evidence="1 2">
    <name type="scientific">Chryseobacterium indoltheticum</name>
    <dbReference type="NCBI Taxonomy" id="254"/>
    <lineage>
        <taxon>Bacteria</taxon>
        <taxon>Pseudomonadati</taxon>
        <taxon>Bacteroidota</taxon>
        <taxon>Flavobacteriia</taxon>
        <taxon>Flavobacteriales</taxon>
        <taxon>Weeksellaceae</taxon>
        <taxon>Chryseobacterium group</taxon>
        <taxon>Chryseobacterium</taxon>
    </lineage>
</organism>
<accession>A0A3G6N2P7</accession>
<evidence type="ECO:0000313" key="2">
    <source>
        <dbReference type="Proteomes" id="UP000269076"/>
    </source>
</evidence>
<name>A0A3G6N2P7_9FLAO</name>
<dbReference type="Proteomes" id="UP000269076">
    <property type="component" value="Chromosome"/>
</dbReference>
<dbReference type="AlphaFoldDB" id="A0A3G6N2P7"/>
<protein>
    <submittedName>
        <fullName evidence="1">Uncharacterized protein</fullName>
    </submittedName>
</protein>
<proteinExistence type="predicted"/>
<dbReference type="EMBL" id="CP033928">
    <property type="protein sequence ID" value="AZA62044.1"/>
    <property type="molecule type" value="Genomic_DNA"/>
</dbReference>
<reference evidence="1 2" key="1">
    <citation type="submission" date="2018-11" db="EMBL/GenBank/DDBJ databases">
        <title>Proposal to divide the Flavobacteriaceae and reorganize its genera based on Amino Acid Identity values calculated from whole genome sequences.</title>
        <authorList>
            <person name="Nicholson A.C."/>
            <person name="Gulvik C.A."/>
            <person name="Whitney A.M."/>
            <person name="Humrighouse B.W."/>
            <person name="Bell M."/>
            <person name="Holmes B."/>
            <person name="Steigerwalt A."/>
            <person name="Villarma A."/>
            <person name="Sheth M."/>
            <person name="Batra D."/>
            <person name="Pryor J."/>
            <person name="Bernardet J.-F."/>
            <person name="Hugo C."/>
            <person name="Kampfer P."/>
            <person name="Newman J."/>
            <person name="Mcquiston J.R."/>
        </authorList>
    </citation>
    <scope>NUCLEOTIDE SEQUENCE [LARGE SCALE GENOMIC DNA]</scope>
    <source>
        <strain evidence="1 2">G0211</strain>
    </source>
</reference>
<sequence length="148" mass="17266">MKIFFFLLTISVFINVNGQNSRNKVFFGIIESDSYQKNDKIISNLPYNTDGRFLYSENPTLDNLVDFLKRIKEKNFEVEIQINYCYSNILTYSIRITESLKKSLDLILKRKGIIVKDIFANGCQESLLKINDENYKQMGESNIIITIL</sequence>
<gene>
    <name evidence="1" type="ORF">EG340_13795</name>
</gene>